<evidence type="ECO:0000256" key="5">
    <source>
        <dbReference type="ARBA" id="ARBA00022856"/>
    </source>
</evidence>
<evidence type="ECO:0000313" key="9">
    <source>
        <dbReference type="EMBL" id="VDC27510.1"/>
    </source>
</evidence>
<feature type="chain" id="PRO_5038859879" evidence="7">
    <location>
        <begin position="22"/>
        <end position="567"/>
    </location>
</feature>
<keyword evidence="5" id="KW-0653">Protein transport</keyword>
<dbReference type="Proteomes" id="UP000270468">
    <property type="component" value="Unassembled WGS sequence"/>
</dbReference>
<evidence type="ECO:0000313" key="10">
    <source>
        <dbReference type="Proteomes" id="UP000270468"/>
    </source>
</evidence>
<dbReference type="GO" id="GO:1904680">
    <property type="term" value="F:peptide transmembrane transporter activity"/>
    <property type="evidence" value="ECO:0007669"/>
    <property type="project" value="TreeGrafter"/>
</dbReference>
<name>A0A3P5X9I6_9BACL</name>
<comment type="similarity">
    <text evidence="2">Belongs to the bacterial solute-binding protein 5 family.</text>
</comment>
<proteinExistence type="inferred from homology"/>
<dbReference type="PROSITE" id="PS51257">
    <property type="entry name" value="PROKAR_LIPOPROTEIN"/>
    <property type="match status" value="1"/>
</dbReference>
<organism evidence="9 10">
    <name type="scientific">Filibacter tadaridae</name>
    <dbReference type="NCBI Taxonomy" id="2483811"/>
    <lineage>
        <taxon>Bacteria</taxon>
        <taxon>Bacillati</taxon>
        <taxon>Bacillota</taxon>
        <taxon>Bacilli</taxon>
        <taxon>Bacillales</taxon>
        <taxon>Caryophanaceae</taxon>
        <taxon>Filibacter</taxon>
    </lineage>
</organism>
<dbReference type="RefSeq" id="WP_124069992.1">
    <property type="nucleotide sequence ID" value="NZ_CBCRXF010000001.1"/>
</dbReference>
<evidence type="ECO:0000256" key="4">
    <source>
        <dbReference type="ARBA" id="ARBA00022729"/>
    </source>
</evidence>
<gene>
    <name evidence="9" type="primary">dppE_3</name>
    <name evidence="9" type="ORF">FILTAD_01620</name>
</gene>
<keyword evidence="10" id="KW-1185">Reference proteome</keyword>
<dbReference type="GO" id="GO:0030288">
    <property type="term" value="C:outer membrane-bounded periplasmic space"/>
    <property type="evidence" value="ECO:0007669"/>
    <property type="project" value="UniProtKB-ARBA"/>
</dbReference>
<dbReference type="Pfam" id="PF00496">
    <property type="entry name" value="SBP_bac_5"/>
    <property type="match status" value="1"/>
</dbReference>
<dbReference type="FunFam" id="3.10.105.10:FF:000001">
    <property type="entry name" value="Oligopeptide ABC transporter, oligopeptide-binding protein"/>
    <property type="match status" value="1"/>
</dbReference>
<feature type="signal peptide" evidence="7">
    <location>
        <begin position="1"/>
        <end position="21"/>
    </location>
</feature>
<keyword evidence="3" id="KW-0813">Transport</keyword>
<dbReference type="PIRSF" id="PIRSF002741">
    <property type="entry name" value="MppA"/>
    <property type="match status" value="1"/>
</dbReference>
<dbReference type="GO" id="GO:0043190">
    <property type="term" value="C:ATP-binding cassette (ABC) transporter complex"/>
    <property type="evidence" value="ECO:0007669"/>
    <property type="project" value="InterPro"/>
</dbReference>
<evidence type="ECO:0000256" key="2">
    <source>
        <dbReference type="ARBA" id="ARBA00005695"/>
    </source>
</evidence>
<evidence type="ECO:0000256" key="6">
    <source>
        <dbReference type="SAM" id="MobiDB-lite"/>
    </source>
</evidence>
<dbReference type="Gene3D" id="3.90.76.10">
    <property type="entry name" value="Dipeptide-binding Protein, Domain 1"/>
    <property type="match status" value="1"/>
</dbReference>
<dbReference type="EMBL" id="UXAV01000039">
    <property type="protein sequence ID" value="VDC27510.1"/>
    <property type="molecule type" value="Genomic_DNA"/>
</dbReference>
<dbReference type="SUPFAM" id="SSF53850">
    <property type="entry name" value="Periplasmic binding protein-like II"/>
    <property type="match status" value="1"/>
</dbReference>
<dbReference type="Gene3D" id="3.10.105.10">
    <property type="entry name" value="Dipeptide-binding Protein, Domain 3"/>
    <property type="match status" value="1"/>
</dbReference>
<protein>
    <submittedName>
        <fullName evidence="9">Dipeptide-binding protein DppE</fullName>
    </submittedName>
</protein>
<dbReference type="InterPro" id="IPR030678">
    <property type="entry name" value="Peptide/Ni-bd"/>
</dbReference>
<evidence type="ECO:0000256" key="7">
    <source>
        <dbReference type="SAM" id="SignalP"/>
    </source>
</evidence>
<dbReference type="GO" id="GO:0015833">
    <property type="term" value="P:peptide transport"/>
    <property type="evidence" value="ECO:0007669"/>
    <property type="project" value="UniProtKB-KW"/>
</dbReference>
<dbReference type="OrthoDB" id="9801912at2"/>
<feature type="region of interest" description="Disordered" evidence="6">
    <location>
        <begin position="27"/>
        <end position="53"/>
    </location>
</feature>
<dbReference type="InterPro" id="IPR000914">
    <property type="entry name" value="SBP_5_dom"/>
</dbReference>
<dbReference type="InterPro" id="IPR039424">
    <property type="entry name" value="SBP_5"/>
</dbReference>
<comment type="subcellular location">
    <subcellularLocation>
        <location evidence="1">Cell envelope</location>
    </subcellularLocation>
</comment>
<sequence>MKNKKLMWLISLVLVLSVFLAACGSKDEDADTSKDTNKDEDKGTTEETAGDEEQVLNLIEVAEIPSVDSSIAEDAVGFNVLNNVMEGLYRLDQESLPVPAMADGEPEISEDGLTYTFKIRDAQWSNGTPVTANDFVYAWQRAVDPETGSPYGPYLMEGMVKNATEIGDGKAELADLGITAKDDKTLVVELVRPVPYFLSLMSFGTFYPLNEEFVTSQGDKYASSSDTMIYNGPFALSDWDGTGGWKYVKNDKYWDKDTVKLSAINVDVVKETSTGVKLYDQGDKDRVVLSAEYAMQYAGDPEVTNELETSVFYFKYNQERLGEATPLANVDIRKAVSKAFNKAELTEAVLANGSIPADFLVPEDFTYDADGKDFREYSETFLEYNVEEAQKHWEKGLAALGTDTVELELLGGDSENAKKQQEWFKSELERNLPGLTVNLKEVPFAVRLELDETGDYDIQSAGWGPDFQDPISFMELFTTNSPQNKMNYSNPELDALIESTKIELAKDPVARWEAFAKAEKILLEEDAAVGPTYQRGRMALMKPYVKGLATHPFGGDYSYKWTYIEGK</sequence>
<accession>A0A3P5X9I6</accession>
<reference evidence="9 10" key="1">
    <citation type="submission" date="2018-11" db="EMBL/GenBank/DDBJ databases">
        <authorList>
            <person name="Criscuolo A."/>
        </authorList>
    </citation>
    <scope>NUCLEOTIDE SEQUENCE [LARGE SCALE GENOMIC DNA]</scope>
    <source>
        <strain evidence="9">ATB-66</strain>
    </source>
</reference>
<dbReference type="PANTHER" id="PTHR30290">
    <property type="entry name" value="PERIPLASMIC BINDING COMPONENT OF ABC TRANSPORTER"/>
    <property type="match status" value="1"/>
</dbReference>
<dbReference type="FunFam" id="3.90.76.10:FF:000001">
    <property type="entry name" value="Oligopeptide ABC transporter substrate-binding protein"/>
    <property type="match status" value="1"/>
</dbReference>
<keyword evidence="4 7" id="KW-0732">Signal</keyword>
<dbReference type="Gene3D" id="3.40.190.10">
    <property type="entry name" value="Periplasmic binding protein-like II"/>
    <property type="match status" value="1"/>
</dbReference>
<evidence type="ECO:0000256" key="1">
    <source>
        <dbReference type="ARBA" id="ARBA00004196"/>
    </source>
</evidence>
<keyword evidence="5" id="KW-0571">Peptide transport</keyword>
<dbReference type="CDD" id="cd08504">
    <property type="entry name" value="PBP2_OppA"/>
    <property type="match status" value="1"/>
</dbReference>
<dbReference type="AlphaFoldDB" id="A0A3P5X9I6"/>
<evidence type="ECO:0000259" key="8">
    <source>
        <dbReference type="Pfam" id="PF00496"/>
    </source>
</evidence>
<evidence type="ECO:0000256" key="3">
    <source>
        <dbReference type="ARBA" id="ARBA00022448"/>
    </source>
</evidence>
<feature type="domain" description="Solute-binding protein family 5" evidence="8">
    <location>
        <begin position="97"/>
        <end position="484"/>
    </location>
</feature>
<dbReference type="PANTHER" id="PTHR30290:SF10">
    <property type="entry name" value="PERIPLASMIC OLIGOPEPTIDE-BINDING PROTEIN-RELATED"/>
    <property type="match status" value="1"/>
</dbReference>
<feature type="compositionally biased region" description="Basic and acidic residues" evidence="6">
    <location>
        <begin position="27"/>
        <end position="45"/>
    </location>
</feature>